<gene>
    <name evidence="5" type="ORF">NIES267_53040</name>
</gene>
<name>A0A1Z4LX48_9CYAN</name>
<accession>A0A1Z4LX48</accession>
<keyword evidence="6" id="KW-1185">Reference proteome</keyword>
<feature type="domain" description="Protein kinase" evidence="4">
    <location>
        <begin position="10"/>
        <end position="270"/>
    </location>
</feature>
<dbReference type="Pfam" id="PF00069">
    <property type="entry name" value="Pkinase"/>
    <property type="match status" value="1"/>
</dbReference>
<feature type="transmembrane region" description="Helical" evidence="3">
    <location>
        <begin position="390"/>
        <end position="416"/>
    </location>
</feature>
<evidence type="ECO:0000256" key="1">
    <source>
        <dbReference type="ARBA" id="ARBA00022741"/>
    </source>
</evidence>
<evidence type="ECO:0000313" key="5">
    <source>
        <dbReference type="EMBL" id="BAY85803.1"/>
    </source>
</evidence>
<dbReference type="GO" id="GO:0005524">
    <property type="term" value="F:ATP binding"/>
    <property type="evidence" value="ECO:0007669"/>
    <property type="project" value="UniProtKB-KW"/>
</dbReference>
<evidence type="ECO:0000313" key="6">
    <source>
        <dbReference type="Proteomes" id="UP000218418"/>
    </source>
</evidence>
<evidence type="ECO:0000256" key="3">
    <source>
        <dbReference type="SAM" id="Phobius"/>
    </source>
</evidence>
<dbReference type="Proteomes" id="UP000218418">
    <property type="component" value="Chromosome"/>
</dbReference>
<evidence type="ECO:0000256" key="2">
    <source>
        <dbReference type="ARBA" id="ARBA00022840"/>
    </source>
</evidence>
<dbReference type="PROSITE" id="PS00108">
    <property type="entry name" value="PROTEIN_KINASE_ST"/>
    <property type="match status" value="1"/>
</dbReference>
<dbReference type="InterPro" id="IPR008271">
    <property type="entry name" value="Ser/Thr_kinase_AS"/>
</dbReference>
<keyword evidence="2" id="KW-0067">ATP-binding</keyword>
<reference evidence="5 6" key="1">
    <citation type="submission" date="2017-06" db="EMBL/GenBank/DDBJ databases">
        <title>Genome sequencing of cyanobaciteial culture collection at National Institute for Environmental Studies (NIES).</title>
        <authorList>
            <person name="Hirose Y."/>
            <person name="Shimura Y."/>
            <person name="Fujisawa T."/>
            <person name="Nakamura Y."/>
            <person name="Kawachi M."/>
        </authorList>
    </citation>
    <scope>NUCLEOTIDE SEQUENCE [LARGE SCALE GENOMIC DNA]</scope>
    <source>
        <strain evidence="5 6">NIES-267</strain>
    </source>
</reference>
<dbReference type="SMART" id="SM00220">
    <property type="entry name" value="S_TKc"/>
    <property type="match status" value="1"/>
</dbReference>
<keyword evidence="5" id="KW-0808">Transferase</keyword>
<dbReference type="PROSITE" id="PS50011">
    <property type="entry name" value="PROTEIN_KINASE_DOM"/>
    <property type="match status" value="1"/>
</dbReference>
<dbReference type="GO" id="GO:0004674">
    <property type="term" value="F:protein serine/threonine kinase activity"/>
    <property type="evidence" value="ECO:0007669"/>
    <property type="project" value="UniProtKB-KW"/>
</dbReference>
<dbReference type="InterPro" id="IPR000719">
    <property type="entry name" value="Prot_kinase_dom"/>
</dbReference>
<evidence type="ECO:0000259" key="4">
    <source>
        <dbReference type="PROSITE" id="PS50011"/>
    </source>
</evidence>
<protein>
    <submittedName>
        <fullName evidence="5">Serine/threonine protein kinase</fullName>
    </submittedName>
</protein>
<dbReference type="EMBL" id="AP018227">
    <property type="protein sequence ID" value="BAY85803.1"/>
    <property type="molecule type" value="Genomic_DNA"/>
</dbReference>
<dbReference type="SUPFAM" id="SSF56112">
    <property type="entry name" value="Protein kinase-like (PK-like)"/>
    <property type="match status" value="1"/>
</dbReference>
<keyword evidence="3" id="KW-1133">Transmembrane helix</keyword>
<keyword evidence="1" id="KW-0547">Nucleotide-binding</keyword>
<dbReference type="InterPro" id="IPR011009">
    <property type="entry name" value="Kinase-like_dom_sf"/>
</dbReference>
<proteinExistence type="predicted"/>
<dbReference type="PANTHER" id="PTHR24363">
    <property type="entry name" value="SERINE/THREONINE PROTEIN KINASE"/>
    <property type="match status" value="1"/>
</dbReference>
<keyword evidence="3" id="KW-0472">Membrane</keyword>
<dbReference type="CDD" id="cd14014">
    <property type="entry name" value="STKc_PknB_like"/>
    <property type="match status" value="1"/>
</dbReference>
<organism evidence="5 6">
    <name type="scientific">Calothrix parasitica NIES-267</name>
    <dbReference type="NCBI Taxonomy" id="1973488"/>
    <lineage>
        <taxon>Bacteria</taxon>
        <taxon>Bacillati</taxon>
        <taxon>Cyanobacteriota</taxon>
        <taxon>Cyanophyceae</taxon>
        <taxon>Nostocales</taxon>
        <taxon>Calotrichaceae</taxon>
        <taxon>Calothrix</taxon>
    </lineage>
</organism>
<dbReference type="AlphaFoldDB" id="A0A1Z4LX48"/>
<sequence length="515" mass="57857">MIGDLLDNRYEVLSILGKKTGRRTLKVRDLNSAELAVIKLLSFHNDFEWDRLKLFEREARTLKNLSHRSIPGYIDYFELKKPLSGFALVQTYIQAQTLEQHLNSGRCFTEVEVKQIATKILDILVYLHSISPPVIHRDIKPSNILLSDRSGNHVGDVHLIDFGSVQTAAVKEFGTRTVVGTYGYMPLEQFGDRTVPASDIYSLGATLIYLVTGTHPADLPVRDGRIQFEDVTTSLSPELTRWLKATTEPTLESRIKSASEALIALQQPKLDISLDISSASNFISGSLSNSLSQIIRGDWSWDGKSWIPKSQHLLLNSFQDKFKSNAIKLSKPSGSKVILHKGKDNLEILIPAIGFQPSLIYLGLFATAWNSLTLLWTVGALSSSTFPINLLFVLLSLPFWGSGLFLIYSFIFSLFGKVRLCLTKERITKFYEILGFDFQRPGASFKKDINKLTYIPRHFVRNSDGEKTEVFAQLIISTGVRKYKLQDGGAIAHESELEWLASELSDWLNLPVSLE</sequence>
<dbReference type="PANTHER" id="PTHR24363:SF7">
    <property type="entry name" value="SERINE_THREONINE-PROTEIN KINASE-LIKE PROTEIN E"/>
    <property type="match status" value="1"/>
</dbReference>
<keyword evidence="5" id="KW-0418">Kinase</keyword>
<keyword evidence="5" id="KW-0723">Serine/threonine-protein kinase</keyword>
<dbReference type="Gene3D" id="1.10.510.10">
    <property type="entry name" value="Transferase(Phosphotransferase) domain 1"/>
    <property type="match status" value="1"/>
</dbReference>
<feature type="transmembrane region" description="Helical" evidence="3">
    <location>
        <begin position="359"/>
        <end position="378"/>
    </location>
</feature>
<dbReference type="OrthoDB" id="504485at2"/>
<keyword evidence="3" id="KW-0812">Transmembrane</keyword>